<accession>A0A0F9LPD3</accession>
<dbReference type="Pfam" id="PF02511">
    <property type="entry name" value="Thy1"/>
    <property type="match status" value="1"/>
</dbReference>
<evidence type="ECO:0000313" key="1">
    <source>
        <dbReference type="EMBL" id="KKM96914.1"/>
    </source>
</evidence>
<proteinExistence type="predicted"/>
<dbReference type="InterPro" id="IPR036098">
    <property type="entry name" value="Thymidylate_synthase_ThyX_sf"/>
</dbReference>
<dbReference type="GO" id="GO:0050660">
    <property type="term" value="F:flavin adenine dinucleotide binding"/>
    <property type="evidence" value="ECO:0007669"/>
    <property type="project" value="InterPro"/>
</dbReference>
<dbReference type="PANTHER" id="PTHR34934">
    <property type="entry name" value="FLAVIN-DEPENDENT THYMIDYLATE SYNTHASE"/>
    <property type="match status" value="1"/>
</dbReference>
<reference evidence="1" key="1">
    <citation type="journal article" date="2015" name="Nature">
        <title>Complex archaea that bridge the gap between prokaryotes and eukaryotes.</title>
        <authorList>
            <person name="Spang A."/>
            <person name="Saw J.H."/>
            <person name="Jorgensen S.L."/>
            <person name="Zaremba-Niedzwiedzka K."/>
            <person name="Martijn J."/>
            <person name="Lind A.E."/>
            <person name="van Eijk R."/>
            <person name="Schleper C."/>
            <person name="Guy L."/>
            <person name="Ettema T.J."/>
        </authorList>
    </citation>
    <scope>NUCLEOTIDE SEQUENCE</scope>
</reference>
<evidence type="ECO:0008006" key="2">
    <source>
        <dbReference type="Google" id="ProtNLM"/>
    </source>
</evidence>
<organism evidence="1">
    <name type="scientific">marine sediment metagenome</name>
    <dbReference type="NCBI Taxonomy" id="412755"/>
    <lineage>
        <taxon>unclassified sequences</taxon>
        <taxon>metagenomes</taxon>
        <taxon>ecological metagenomes</taxon>
    </lineage>
</organism>
<dbReference type="PANTHER" id="PTHR34934:SF1">
    <property type="entry name" value="FLAVIN-DEPENDENT THYMIDYLATE SYNTHASE"/>
    <property type="match status" value="1"/>
</dbReference>
<dbReference type="InterPro" id="IPR003669">
    <property type="entry name" value="Thymidylate_synthase_ThyX"/>
</dbReference>
<dbReference type="SUPFAM" id="SSF69796">
    <property type="entry name" value="Thymidylate synthase-complementing protein Thy1"/>
    <property type="match status" value="1"/>
</dbReference>
<dbReference type="AlphaFoldDB" id="A0A0F9LPD3"/>
<dbReference type="CDD" id="cd20175">
    <property type="entry name" value="ThyX"/>
    <property type="match status" value="1"/>
</dbReference>
<protein>
    <recommendedName>
        <fullName evidence="2">Thymidylate synthase (FAD)</fullName>
    </recommendedName>
</protein>
<comment type="caution">
    <text evidence="1">The sequence shown here is derived from an EMBL/GenBank/DDBJ whole genome shotgun (WGS) entry which is preliminary data.</text>
</comment>
<name>A0A0F9LPD3_9ZZZZ</name>
<dbReference type="PROSITE" id="PS51331">
    <property type="entry name" value="THYX"/>
    <property type="match status" value="1"/>
</dbReference>
<gene>
    <name evidence="1" type="ORF">LCGC14_1173240</name>
</gene>
<dbReference type="GO" id="GO:0006231">
    <property type="term" value="P:dTMP biosynthetic process"/>
    <property type="evidence" value="ECO:0007669"/>
    <property type="project" value="InterPro"/>
</dbReference>
<dbReference type="EMBL" id="LAZR01005816">
    <property type="protein sequence ID" value="KKM96914.1"/>
    <property type="molecule type" value="Genomic_DNA"/>
</dbReference>
<dbReference type="NCBIfam" id="TIGR02170">
    <property type="entry name" value="thyX"/>
    <property type="match status" value="1"/>
</dbReference>
<dbReference type="GO" id="GO:0004799">
    <property type="term" value="F:thymidylate synthase activity"/>
    <property type="evidence" value="ECO:0007669"/>
    <property type="project" value="TreeGrafter"/>
</dbReference>
<dbReference type="Gene3D" id="3.30.1360.170">
    <property type="match status" value="1"/>
</dbReference>
<sequence length="219" mass="25407">MQLIKPCIKFLNMTKNALQMIELAGRTCYKSEELISPDSAVVFVQKLLDRKHFAMIEHATASYRVICDRGVTHEIVRHRLFSYAQESTRYCNYKGGVIFIIPPWIKISEGEYFQHTKLSMTNPSCELSWLQVLDRCEQIYIELLDNGWEPQQARSVLPNSLKTEIVITGNLREWLHFFKLRTAKVAHPQMQEVANMLLKDIRTRIGVIFDETNVLMADG</sequence>
<dbReference type="GO" id="GO:0070402">
    <property type="term" value="F:NADPH binding"/>
    <property type="evidence" value="ECO:0007669"/>
    <property type="project" value="TreeGrafter"/>
</dbReference>
<dbReference type="GO" id="GO:0050797">
    <property type="term" value="F:thymidylate synthase (FAD) activity"/>
    <property type="evidence" value="ECO:0007669"/>
    <property type="project" value="InterPro"/>
</dbReference>